<feature type="compositionally biased region" description="Acidic residues" evidence="3">
    <location>
        <begin position="2341"/>
        <end position="2370"/>
    </location>
</feature>
<feature type="compositionally biased region" description="Basic and acidic residues" evidence="3">
    <location>
        <begin position="2242"/>
        <end position="2262"/>
    </location>
</feature>
<feature type="region of interest" description="Disordered" evidence="3">
    <location>
        <begin position="1563"/>
        <end position="1598"/>
    </location>
</feature>
<feature type="region of interest" description="Disordered" evidence="3">
    <location>
        <begin position="1182"/>
        <end position="1201"/>
    </location>
</feature>
<feature type="compositionally biased region" description="Acidic residues" evidence="3">
    <location>
        <begin position="2263"/>
        <end position="2301"/>
    </location>
</feature>
<dbReference type="InterPro" id="IPR015943">
    <property type="entry name" value="WD40/YVTN_repeat-like_dom_sf"/>
</dbReference>
<dbReference type="InterPro" id="IPR001680">
    <property type="entry name" value="WD40_rpt"/>
</dbReference>
<evidence type="ECO:0000256" key="3">
    <source>
        <dbReference type="SAM" id="MobiDB-lite"/>
    </source>
</evidence>
<dbReference type="PROSITE" id="PS50082">
    <property type="entry name" value="WD_REPEATS_2"/>
    <property type="match status" value="2"/>
</dbReference>
<feature type="compositionally biased region" description="Basic and acidic residues" evidence="3">
    <location>
        <begin position="1183"/>
        <end position="1198"/>
    </location>
</feature>
<gene>
    <name evidence="5" type="primary">WDR87</name>
</gene>
<name>A0A3Q7P4G9_CALUR</name>
<dbReference type="PANTHER" id="PTHR42968">
    <property type="entry name" value="WD REPEAT-CONTAINING"/>
    <property type="match status" value="1"/>
</dbReference>
<sequence length="2920" mass="338861">MSSTRLIPLWKDFKYLVNDIIHKSKQTSEDPKNEVVVLSDQSQILFRESRHPQNMPLICYYFSDANFFASLSWVTSTKEIQAVVWMKSKTEDMVEKRTFSMTEKLPPIQSMVHTGSFHILVAYCGDLILRLFGDHFRSFKPLGIVPCRFNINCLCYDPEMKMLLSGILGAVVTWIIERSGKGLQVAHMVPMPGEELVQDIRLNGPNGSLLALCETVVRVLERQGHGQLGEVQRFTSTTSGSSITCCFTCFDQGFLYAGNKTGEIQVWSLVRGNSLHSFKAHFSSVTCIRSRPEAHTLLTAGKEGLIKEWNLTLGNLLRRLELGEELYELEFIDNTTFFCQTMHTFSLRRLPCFYSLFSVCGSAPQQLRRVRCGDNWFRILCTTEDGLLRFVSPLTGDLLVLTWPFMILDRAVDWAYDPEKEELFVATGNAEVLVFDTTRCPCPAKYLLCTSPNSQDWVQCLAYGHFHLGRGLQGLMFSGHQSGVIRVLSQNYCARIEKFMHFGAILALSTLPGGLFGSRENSLLCSYGMDDYVHLSEAVLEGRKVHLKPLTSILSSCHLRHLILLPMSVGAITETNCLRLWKFHDFLSSESQEDSVFIETLPLHQCTITSFDVCLSLSLFVTGGIDGSVRVWNFHGRLIAMLDSSLHFGPLCFANDRGDLLVSFNQSLYLVSCLKLLHPTLLARLSFMSMTDEVLETPKPFTPSFFFSFETMFVPKYIYLGKGQQELVSLEKLVNKRAIAFDHTVPHVIEEDKQGSPMLLPAFRHSFLYKKETDGMEVGKPPHYVVPPQLQLTAWDGLNPYQILRCYFGHGRKWLLAPDGYIPNSVIRARLWPEGSPIYLQCNLHSPVWKTDWDKSQQFFFWHSRVTSLSDAGEYSQEKEDEDFIGMRLSKDITYSVLTDSAKCSWLGKKMSEIAINSLVETILNIMIHASPLKYQCCIGALGQIFASYEVSSSLRSETAHRLLDDTTNSKPLIRELAWEGLKHLGMITHLFAMPLAQGLMDKDQRVRSKALNLMADTGIHSKSSLLNLIQHRETFQEMQHEMIGEESLDHLLGMRATDLQILHTQVEQRLNENLTLSEGQEKPAFSLEVSRTSEHISLSKQPDVIPKESEATVKPGKGQRRGRAGGKKHVRKLWRALKKIKEAGKEPGPLEGEIDQREAAPVLVEDTAAHSRMSSTINVLKISKDGEQQPPEKDTSKDNFALTLKMLRKIHDRKGKKRTVQKPKKRRKKTKEAEVTTEESPSAVKEEPVVKQLKPKGRGATGAAGRKTIPEGSSSWRDDLCRLMTLRISGSQTKMSEALNMELVAMAQEVLADQQPSWELFQEICPLLEKKSEVLLEDLNWDVAWPEEKPIFIHEGAIRDDIMTIRREDEISEEQEQVQKEAEDMPYLQETQVIPKKGKKKKAIFLGPSGLTKRKRVSKKEETKSFMKPFKQERKEVQQEIKMDKKETVSKTERDVSQAVEEVAKPEKEVVKQEERPVMDERKLSWQEKKKSWDEWKQAQGETKISWDEWKKAWDKKHLEEEKKQQTDERKPLPEEEKLDVVKKKLRWDEWLEFWEQTVARSGEDHKDDEELTLKGEELSQEWREEEQEELMSKEQRQIQKEYNQAWMERKRAQAERKRAQEERKLAQEEEKLVQEERKLAQEERKLAREYGKLAQRDRTMVQSERKFVHNEEKLAKREEKLSQEAEKLAQKRKKLAKQFEELAREEEKIAKKGGKLAEVKKILAQKMEKLTQKEQELALQEKELAQELEELMWEEEELARKEEELIQELKDLAEEEEELAQEDKTLAWQEQKLIKEEKTLALEEELLIQEEKKLAHDKEKLPEEEEKLAQKRKKLMENKLKLAQEKEKLAQDKEKLTKNKTILDWREKSLAQERDNLLQEKVKLAQRKENFLQVKENLAQNKNKLDQGKEKLDVYKKKLAEVEKKLMEEKEKLSQKKEKLDEAEKKLTQLEESLAQKQHNLAQDKMELAMEKRAVFQELKMLKGEWDGAKEEKALGTEMKKLAQEKVRLSEEKQILSAGETEETLKQIRLTKNELELIKRKLSLEEKILRYEDRILATEQRDIAKRKLEFTRGRRVYAQEERKLAKVVRKLIKEKEGTSKASKVSSKVLKALRELTKEEMKLTQEEIEMTKMKRNFFVKERKLSKEKNKLDAKEWDFSEEEQPEVTKDEKKLAKKQRKLAKEMKRMIKKEKKITEEESRLARQQREVIQEEEKEEEEEGLTKDEEVIPLLKQRSRKRKELKTVDTPQEKLPSREESRESLSEEMEGLLDQVEQESLSEEEEEEEEEEEKEEEEEEEEEEGKVVEEVEVEEKRKKKEKEKEKEEKEKKEKKKKKKKKVQEEEEVEEEGEEEEVLSEEESESLSEEESESLSEKEKGKSSLKKEADKKKEISKKEKLFKSQTEREKDQRREIIPSIGKRIPHIKDSDIQLKVLKVPSKKVISIAPGRQETIPVPVSTKQVSWEEKARALEASRILPESRFMDRQGEPLKKYKAKPLQFLDTVLESPEQDLKIPYLPHILRKTMEAHKLQGEPLEPKWQWILQHHPALMRKTEVPVPQIWAKEIGAQVGLSDIEWIRHVLEQMEAGEQLTRDSFHRLCQLLKDLTSKGNLEWLHLAQLEAIVYRHKQVLESRSAHISKPSKEPMGPKYLKVIPPIKGKESWLKPFTVPTLKSPLGTKGIPTPKGVNWHLLEEPYRSAWAEQISTALKEMEVQHFHPATGDSFTGAQASVDKQTLALMFQKDFWAFKDKGRSPRLPKLEKKAQAVSKKKEEVPLWETFVALYHVLRMLQQRYAKDSTAWMEQFYQLMDLYQLKSPRIQKLLQELLLRDERQFQEITYEEALKAMELVPGERLFYHLFCGGSQNPKGPLEFQEVVSLPGQNNVRTMNPMGITQYGILELAWRSLPQADIHHTKEMPHIIAPTP</sequence>
<evidence type="ECO:0000313" key="4">
    <source>
        <dbReference type="Proteomes" id="UP000286641"/>
    </source>
</evidence>
<feature type="region of interest" description="Disordered" evidence="3">
    <location>
        <begin position="2147"/>
        <end position="2409"/>
    </location>
</feature>
<dbReference type="Gene3D" id="2.130.10.10">
    <property type="entry name" value="YVTN repeat-like/Quinoprotein amine dehydrogenase"/>
    <property type="match status" value="2"/>
</dbReference>
<proteinExistence type="predicted"/>
<feature type="coiled-coil region" evidence="2">
    <location>
        <begin position="1994"/>
        <end position="2063"/>
    </location>
</feature>
<feature type="compositionally biased region" description="Basic and acidic residues" evidence="3">
    <location>
        <begin position="2194"/>
        <end position="2212"/>
    </location>
</feature>
<dbReference type="PANTHER" id="PTHR42968:SF9">
    <property type="entry name" value="WD REPEAT-CONTAINING PROTEIN 87"/>
    <property type="match status" value="1"/>
</dbReference>
<keyword evidence="4" id="KW-1185">Reference proteome</keyword>
<feature type="region of interest" description="Disordered" evidence="3">
    <location>
        <begin position="1440"/>
        <end position="1485"/>
    </location>
</feature>
<feature type="repeat" description="WD" evidence="1">
    <location>
        <begin position="601"/>
        <end position="633"/>
    </location>
</feature>
<feature type="compositionally biased region" description="Basic and acidic residues" evidence="3">
    <location>
        <begin position="2371"/>
        <end position="2409"/>
    </location>
</feature>
<reference key="1">
    <citation type="submission" date="2019-01" db="UniProtKB">
        <authorList>
            <consortium name="RefSeq"/>
        </authorList>
    </citation>
    <scope>IDENTIFICATION</scope>
</reference>
<feature type="compositionally biased region" description="Basic residues" evidence="3">
    <location>
        <begin position="1118"/>
        <end position="1129"/>
    </location>
</feature>
<dbReference type="SMART" id="SM00320">
    <property type="entry name" value="WD40"/>
    <property type="match status" value="4"/>
</dbReference>
<keyword evidence="1" id="KW-0853">WD repeat</keyword>
<reference evidence="5" key="2">
    <citation type="submission" date="2025-08" db="UniProtKB">
        <authorList>
            <consortium name="RefSeq"/>
        </authorList>
    </citation>
    <scope>IDENTIFICATION</scope>
    <source>
        <tissue evidence="5">Blood</tissue>
    </source>
</reference>
<evidence type="ECO:0000313" key="5">
    <source>
        <dbReference type="RefSeq" id="XP_025710471.1"/>
    </source>
</evidence>
<feature type="compositionally biased region" description="Basic and acidic residues" evidence="3">
    <location>
        <begin position="2319"/>
        <end position="2328"/>
    </location>
</feature>
<feature type="compositionally biased region" description="Basic residues" evidence="3">
    <location>
        <begin position="2329"/>
        <end position="2338"/>
    </location>
</feature>
<evidence type="ECO:0000256" key="1">
    <source>
        <dbReference type="PROSITE-ProRule" id="PRU00221"/>
    </source>
</evidence>
<feature type="region of interest" description="Disordered" evidence="3">
    <location>
        <begin position="1209"/>
        <end position="1275"/>
    </location>
</feature>
<accession>A0A3Q7P4G9</accession>
<dbReference type="Proteomes" id="UP000286641">
    <property type="component" value="Unplaced"/>
</dbReference>
<feature type="compositionally biased region" description="Basic and acidic residues" evidence="3">
    <location>
        <begin position="2147"/>
        <end position="2158"/>
    </location>
</feature>
<feature type="repeat" description="WD" evidence="1">
    <location>
        <begin position="278"/>
        <end position="319"/>
    </location>
</feature>
<dbReference type="InParanoid" id="A0A3Q7P4G9"/>
<dbReference type="CTD" id="83889"/>
<keyword evidence="2" id="KW-0175">Coiled coil</keyword>
<dbReference type="Pfam" id="PF00400">
    <property type="entry name" value="WD40"/>
    <property type="match status" value="2"/>
</dbReference>
<feature type="compositionally biased region" description="Basic residues" evidence="3">
    <location>
        <begin position="1209"/>
        <end position="1231"/>
    </location>
</feature>
<dbReference type="InterPro" id="IPR036322">
    <property type="entry name" value="WD40_repeat_dom_sf"/>
</dbReference>
<organism evidence="4 5">
    <name type="scientific">Callorhinus ursinus</name>
    <name type="common">Northern fur seal</name>
    <dbReference type="NCBI Taxonomy" id="34884"/>
    <lineage>
        <taxon>Eukaryota</taxon>
        <taxon>Metazoa</taxon>
        <taxon>Chordata</taxon>
        <taxon>Craniata</taxon>
        <taxon>Vertebrata</taxon>
        <taxon>Euteleostomi</taxon>
        <taxon>Mammalia</taxon>
        <taxon>Eutheria</taxon>
        <taxon>Laurasiatheria</taxon>
        <taxon>Carnivora</taxon>
        <taxon>Caniformia</taxon>
        <taxon>Pinnipedia</taxon>
        <taxon>Otariidae</taxon>
        <taxon>Callorhinus</taxon>
    </lineage>
</organism>
<feature type="compositionally biased region" description="Basic and acidic residues" evidence="3">
    <location>
        <begin position="1573"/>
        <end position="1584"/>
    </location>
</feature>
<dbReference type="PROSITE" id="PS50294">
    <property type="entry name" value="WD_REPEATS_REGION"/>
    <property type="match status" value="1"/>
</dbReference>
<dbReference type="SUPFAM" id="SSF50978">
    <property type="entry name" value="WD40 repeat-like"/>
    <property type="match status" value="2"/>
</dbReference>
<dbReference type="RefSeq" id="XP_025710471.1">
    <property type="nucleotide sequence ID" value="XM_025854686.1"/>
</dbReference>
<feature type="region of interest" description="Disordered" evidence="3">
    <location>
        <begin position="1108"/>
        <end position="1129"/>
    </location>
</feature>
<evidence type="ECO:0000256" key="2">
    <source>
        <dbReference type="SAM" id="Coils"/>
    </source>
</evidence>
<protein>
    <submittedName>
        <fullName evidence="5">WD repeat-containing protein 87 isoform X1</fullName>
    </submittedName>
</protein>